<evidence type="ECO:0000256" key="2">
    <source>
        <dbReference type="SAM" id="MobiDB-lite"/>
    </source>
</evidence>
<proteinExistence type="predicted"/>
<dbReference type="Pfam" id="PF01558">
    <property type="entry name" value="POR"/>
    <property type="match status" value="1"/>
</dbReference>
<dbReference type="InterPro" id="IPR002869">
    <property type="entry name" value="Pyrv_flavodox_OxRed_cen"/>
</dbReference>
<dbReference type="GO" id="GO:0045333">
    <property type="term" value="P:cellular respiration"/>
    <property type="evidence" value="ECO:0007669"/>
    <property type="project" value="UniProtKB-ARBA"/>
</dbReference>
<dbReference type="EMBL" id="CACSIP010000017">
    <property type="protein sequence ID" value="CAA0120104.1"/>
    <property type="molecule type" value="Genomic_DNA"/>
</dbReference>
<feature type="domain" description="DUF6537" evidence="5">
    <location>
        <begin position="967"/>
        <end position="1161"/>
    </location>
</feature>
<sequence length="1183" mass="128135">MGAVQNVPALGSTVVPRRDNPTEERYDLQDGAVQLSGLQALVRLPLDQRRLDQRRGLDTGIFISGYEGSPLAGLDLQLTRQSARLDDHRVVFRPAVNEELAASAVQGSQIASASPQRVGDGVVGIWYGKAPGLDRATDAIRHGNLGGTDGNGGVLALVGDDSIAKSSTVPSSSEPAIAELGMPCVVPADPQDILDLGLHAIAMSRICGLWVAMKLSTNVVDGSNEVAVDPHRILPVAPDRTFDGREFEHKVTADLLQPTLGQLESTQVRQRLELARRYASANRLDRIIGDPDAKIGVVCAGATYLEVREALSIIGVDAATISTSGLRVLKLGMVHPLEPGIIAEFTSGLTEILVIEEKKAFIELALKNLLYGTPNAPRILGKSDAEGGELLRGDSDLPADYIAPRLAHALIRHRADSPARRWLDQRQSARRAPKMLPILQRTPYFCSGCPHNSSTRVPDGALVGGGIGCHGLITLQPPERVGSSIGLSAMGAEGAAWTGMSPFVTQEHLFQNLGDGTYHHSGSLAIRAAIASGVNITYKILYNDTVAMTGGQDAVGKLRVPQLVDELLAEGVNKVVVTSDSPKDSRHAFGRTRRLPGKVSIRHRDDLIEVQEELAEISGVTVLIHEQECATELRRKRKRGLIEAPVQRIFINERVCEGCGDCGDKSNCLSVQPVDTEFGRKTQIHQSSCNLDFSCIKGDCPSFVEVRPRASKRTPFTSATQQLKDSDLPAPIPVVGADDFSMRITGVGGTGVVTVAQVIGAAATHMGLKVTGLDQLGLAQKGGAVVSDVRISSTQRPGSNRIGAGGCDLYLGFDSLVAATQSNLEVIAPQRTYTVVSTSATPTGAMVTDIRAQFPPTQDLIDRIEWAGTRPENIFVDVRTQLRKPFDGDQFANVFLLGTAVQAGLLPVTPAAVEWALRLNGVQVEANHQAFRQGRRYVVDQARKDTARVAAAADTAAIVDCDSGSLRNLLVRNLSELIAYQNNAYARRYAEAVERMRAAEMLALGSSTVTTEYARQLYKVMAYKDEYEVGRLHLDPHLEQRIREEFGDGAQYSFLLHPPVFRVMGLDRKIKLDARWAKAAFRLLYALRILRGTPLDVFGLGKVRRAERALITDYLQAADEAAARLSPENADLIRELISLPEWVRGYEEIKMRSLQTYYTRRTAIIERLTADAANTPTTSTSNT</sequence>
<feature type="domain" description="Thiamine pyrophosphate enzyme TPP-binding" evidence="4">
    <location>
        <begin position="466"/>
        <end position="554"/>
    </location>
</feature>
<dbReference type="GO" id="GO:0000287">
    <property type="term" value="F:magnesium ion binding"/>
    <property type="evidence" value="ECO:0007669"/>
    <property type="project" value="UniProtKB-ARBA"/>
</dbReference>
<dbReference type="InterPro" id="IPR029061">
    <property type="entry name" value="THDP-binding"/>
</dbReference>
<dbReference type="GO" id="GO:0016625">
    <property type="term" value="F:oxidoreductase activity, acting on the aldehyde or oxo group of donors, iron-sulfur protein as acceptor"/>
    <property type="evidence" value="ECO:0007669"/>
    <property type="project" value="UniProtKB-ARBA"/>
</dbReference>
<dbReference type="CDD" id="cd07034">
    <property type="entry name" value="TPP_PYR_PFOR_IOR-alpha_like"/>
    <property type="match status" value="1"/>
</dbReference>
<evidence type="ECO:0000313" key="6">
    <source>
        <dbReference type="EMBL" id="CAA0120104.1"/>
    </source>
</evidence>
<evidence type="ECO:0000313" key="7">
    <source>
        <dbReference type="Proteomes" id="UP000430146"/>
    </source>
</evidence>
<name>A0A5S9QPD4_MYCVN</name>
<dbReference type="SUPFAM" id="SSF52518">
    <property type="entry name" value="Thiamin diphosphate-binding fold (THDP-binding)"/>
    <property type="match status" value="2"/>
</dbReference>
<dbReference type="InterPro" id="IPR046667">
    <property type="entry name" value="DUF6537"/>
</dbReference>
<dbReference type="PANTHER" id="PTHR48084:SF3">
    <property type="entry name" value="SUBUNIT OF PYRUVATE:FLAVODOXIN OXIDOREDUCTASE"/>
    <property type="match status" value="1"/>
</dbReference>
<dbReference type="AlphaFoldDB" id="A0A5S9QPD4"/>
<dbReference type="InterPro" id="IPR019752">
    <property type="entry name" value="Pyrv/ketoisovalerate_OxRed_cat"/>
</dbReference>
<evidence type="ECO:0000259" key="3">
    <source>
        <dbReference type="Pfam" id="PF01558"/>
    </source>
</evidence>
<dbReference type="RefSeq" id="WP_159230831.1">
    <property type="nucleotide sequence ID" value="NZ_CACSIP010000017.1"/>
</dbReference>
<dbReference type="Pfam" id="PF02775">
    <property type="entry name" value="TPP_enzyme_C"/>
    <property type="match status" value="1"/>
</dbReference>
<dbReference type="GO" id="GO:0030976">
    <property type="term" value="F:thiamine pyrophosphate binding"/>
    <property type="evidence" value="ECO:0007669"/>
    <property type="project" value="InterPro"/>
</dbReference>
<evidence type="ECO:0008006" key="8">
    <source>
        <dbReference type="Google" id="ProtNLM"/>
    </source>
</evidence>
<dbReference type="Gene3D" id="3.40.920.10">
    <property type="entry name" value="Pyruvate-ferredoxin oxidoreductase, PFOR, domain III"/>
    <property type="match status" value="1"/>
</dbReference>
<evidence type="ECO:0000259" key="5">
    <source>
        <dbReference type="Pfam" id="PF20169"/>
    </source>
</evidence>
<dbReference type="SUPFAM" id="SSF53323">
    <property type="entry name" value="Pyruvate-ferredoxin oxidoreductase, PFOR, domain III"/>
    <property type="match status" value="1"/>
</dbReference>
<dbReference type="OrthoDB" id="9803617at2"/>
<evidence type="ECO:0000259" key="4">
    <source>
        <dbReference type="Pfam" id="PF02775"/>
    </source>
</evidence>
<evidence type="ECO:0000256" key="1">
    <source>
        <dbReference type="ARBA" id="ARBA00023002"/>
    </source>
</evidence>
<dbReference type="InterPro" id="IPR002880">
    <property type="entry name" value="Pyrv_Fd/Flavodoxin_OxRdtase_N"/>
</dbReference>
<protein>
    <recommendedName>
        <fullName evidence="8">Indolepyruvate ferredoxin oxidoreductase</fullName>
    </recommendedName>
</protein>
<feature type="region of interest" description="Disordered" evidence="2">
    <location>
        <begin position="1"/>
        <end position="21"/>
    </location>
</feature>
<dbReference type="Gene3D" id="3.40.50.970">
    <property type="match status" value="1"/>
</dbReference>
<dbReference type="Pfam" id="PF20169">
    <property type="entry name" value="DUF6537"/>
    <property type="match status" value="1"/>
</dbReference>
<organism evidence="6 7">
    <name type="scientific">Mycolicibacterium vanbaalenii</name>
    <name type="common">Mycobacterium vanbaalenii</name>
    <dbReference type="NCBI Taxonomy" id="110539"/>
    <lineage>
        <taxon>Bacteria</taxon>
        <taxon>Bacillati</taxon>
        <taxon>Actinomycetota</taxon>
        <taxon>Actinomycetes</taxon>
        <taxon>Mycobacteriales</taxon>
        <taxon>Mycobacteriaceae</taxon>
        <taxon>Mycolicibacterium</taxon>
    </lineage>
</organism>
<dbReference type="NCBIfam" id="NF009588">
    <property type="entry name" value="PRK13029.1"/>
    <property type="match status" value="1"/>
</dbReference>
<dbReference type="NCBIfam" id="NF009589">
    <property type="entry name" value="PRK13030.1"/>
    <property type="match status" value="1"/>
</dbReference>
<accession>A0A5S9QPD4</accession>
<reference evidence="6 7" key="1">
    <citation type="submission" date="2019-11" db="EMBL/GenBank/DDBJ databases">
        <authorList>
            <person name="Holert J."/>
        </authorList>
    </citation>
    <scope>NUCLEOTIDE SEQUENCE [LARGE SCALE GENOMIC DNA]</scope>
    <source>
        <strain evidence="6">BC8_1</strain>
    </source>
</reference>
<dbReference type="InterPro" id="IPR051457">
    <property type="entry name" value="2-oxoacid:Fd_oxidoreductase"/>
</dbReference>
<dbReference type="InterPro" id="IPR011766">
    <property type="entry name" value="TPP_enzyme_TPP-bd"/>
</dbReference>
<feature type="domain" description="Pyruvate/ketoisovalerate oxidoreductase catalytic" evidence="3">
    <location>
        <begin position="748"/>
        <end position="935"/>
    </location>
</feature>
<keyword evidence="7" id="KW-1185">Reference proteome</keyword>
<keyword evidence="1" id="KW-0560">Oxidoreductase</keyword>
<gene>
    <name evidence="6" type="ORF">AELLOGFF_04227</name>
</gene>
<dbReference type="PANTHER" id="PTHR48084">
    <property type="entry name" value="2-OXOGLUTARATE OXIDOREDUCTASE SUBUNIT KORB-RELATED"/>
    <property type="match status" value="1"/>
</dbReference>
<dbReference type="Proteomes" id="UP000430146">
    <property type="component" value="Unassembled WGS sequence"/>
</dbReference>